<dbReference type="Gene3D" id="2.160.10.10">
    <property type="entry name" value="Hexapeptide repeat proteins"/>
    <property type="match status" value="1"/>
</dbReference>
<keyword evidence="2" id="KW-1185">Reference proteome</keyword>
<dbReference type="Proteomes" id="UP000262621">
    <property type="component" value="Unassembled WGS sequence"/>
</dbReference>
<dbReference type="EMBL" id="QVFU01000003">
    <property type="protein sequence ID" value="RFS47421.1"/>
    <property type="molecule type" value="Genomic_DNA"/>
</dbReference>
<dbReference type="OrthoDB" id="9803036at2"/>
<evidence type="ECO:0000313" key="2">
    <source>
        <dbReference type="Proteomes" id="UP000262621"/>
    </source>
</evidence>
<proteinExistence type="predicted"/>
<comment type="caution">
    <text evidence="1">The sequence shown here is derived from an EMBL/GenBank/DDBJ whole genome shotgun (WGS) entry which is preliminary data.</text>
</comment>
<protein>
    <recommendedName>
        <fullName evidence="3">Gamma carbonic anhydrase family protein</fullName>
    </recommendedName>
</protein>
<name>A0A372G2Y4_9ACTN</name>
<dbReference type="RefSeq" id="WP_117226859.1">
    <property type="nucleotide sequence ID" value="NZ_CP061725.1"/>
</dbReference>
<dbReference type="PANTHER" id="PTHR13061:SF29">
    <property type="entry name" value="GAMMA CARBONIC ANHYDRASE-LIKE 1, MITOCHONDRIAL-RELATED"/>
    <property type="match status" value="1"/>
</dbReference>
<accession>A0A372G2Y4</accession>
<gene>
    <name evidence="1" type="ORF">D0Q02_05315</name>
</gene>
<dbReference type="PANTHER" id="PTHR13061">
    <property type="entry name" value="DYNACTIN SUBUNIT P25"/>
    <property type="match status" value="1"/>
</dbReference>
<dbReference type="AlphaFoldDB" id="A0A372G2Y4"/>
<evidence type="ECO:0008006" key="3">
    <source>
        <dbReference type="Google" id="ProtNLM"/>
    </source>
</evidence>
<dbReference type="InterPro" id="IPR011004">
    <property type="entry name" value="Trimer_LpxA-like_sf"/>
</dbReference>
<reference evidence="1 2" key="1">
    <citation type="submission" date="2018-08" db="EMBL/GenBank/DDBJ databases">
        <title>Verrucosispora craniellae sp. nov., isolated from a marine sponge in the South China Sea.</title>
        <authorList>
            <person name="Li L."/>
            <person name="Lin H.W."/>
        </authorList>
    </citation>
    <scope>NUCLEOTIDE SEQUENCE [LARGE SCALE GENOMIC DNA]</scope>
    <source>
        <strain evidence="1 2">LHW63014</strain>
    </source>
</reference>
<evidence type="ECO:0000313" key="1">
    <source>
        <dbReference type="EMBL" id="RFS47421.1"/>
    </source>
</evidence>
<organism evidence="1 2">
    <name type="scientific">Micromonospora craniellae</name>
    <dbReference type="NCBI Taxonomy" id="2294034"/>
    <lineage>
        <taxon>Bacteria</taxon>
        <taxon>Bacillati</taxon>
        <taxon>Actinomycetota</taxon>
        <taxon>Actinomycetes</taxon>
        <taxon>Micromonosporales</taxon>
        <taxon>Micromonosporaceae</taxon>
        <taxon>Micromonospora</taxon>
    </lineage>
</organism>
<dbReference type="SUPFAM" id="SSF51161">
    <property type="entry name" value="Trimeric LpxA-like enzymes"/>
    <property type="match status" value="1"/>
</dbReference>
<dbReference type="InterPro" id="IPR050484">
    <property type="entry name" value="Transf_Hexapept/Carb_Anhydrase"/>
</dbReference>
<sequence>MPIYALGDLVPRIDPSAYVHPDAVVIGRVVLGPDTSVWPGAVLRGDGNEIVIGAGTNIQDGTAPPRFVVPPRTMALGVPVSIRDTPPDADNLRINTAGYIETARHYRTSLRRID</sequence>